<dbReference type="AlphaFoldDB" id="A0AAW1DFD6"/>
<reference evidence="1 2" key="1">
    <citation type="submission" date="2022-12" db="EMBL/GenBank/DDBJ databases">
        <title>Chromosome-level genome assembly of true bugs.</title>
        <authorList>
            <person name="Ma L."/>
            <person name="Li H."/>
        </authorList>
    </citation>
    <scope>NUCLEOTIDE SEQUENCE [LARGE SCALE GENOMIC DNA]</scope>
    <source>
        <strain evidence="1">Lab_2022b</strain>
    </source>
</reference>
<protein>
    <submittedName>
        <fullName evidence="1">Uncharacterized protein</fullName>
    </submittedName>
</protein>
<keyword evidence="2" id="KW-1185">Reference proteome</keyword>
<accession>A0AAW1DFD6</accession>
<name>A0AAW1DFD6_9HEMI</name>
<proteinExistence type="predicted"/>
<evidence type="ECO:0000313" key="2">
    <source>
        <dbReference type="Proteomes" id="UP001461498"/>
    </source>
</evidence>
<evidence type="ECO:0000313" key="1">
    <source>
        <dbReference type="EMBL" id="KAK9507873.1"/>
    </source>
</evidence>
<gene>
    <name evidence="1" type="ORF">O3M35_007642</name>
</gene>
<dbReference type="Proteomes" id="UP001461498">
    <property type="component" value="Unassembled WGS sequence"/>
</dbReference>
<dbReference type="EMBL" id="JAPXFL010000004">
    <property type="protein sequence ID" value="KAK9507873.1"/>
    <property type="molecule type" value="Genomic_DNA"/>
</dbReference>
<organism evidence="1 2">
    <name type="scientific">Rhynocoris fuscipes</name>
    <dbReference type="NCBI Taxonomy" id="488301"/>
    <lineage>
        <taxon>Eukaryota</taxon>
        <taxon>Metazoa</taxon>
        <taxon>Ecdysozoa</taxon>
        <taxon>Arthropoda</taxon>
        <taxon>Hexapoda</taxon>
        <taxon>Insecta</taxon>
        <taxon>Pterygota</taxon>
        <taxon>Neoptera</taxon>
        <taxon>Paraneoptera</taxon>
        <taxon>Hemiptera</taxon>
        <taxon>Heteroptera</taxon>
        <taxon>Panheteroptera</taxon>
        <taxon>Cimicomorpha</taxon>
        <taxon>Reduviidae</taxon>
        <taxon>Harpactorinae</taxon>
        <taxon>Harpactorini</taxon>
        <taxon>Rhynocoris</taxon>
    </lineage>
</organism>
<comment type="caution">
    <text evidence="1">The sequence shown here is derived from an EMBL/GenBank/DDBJ whole genome shotgun (WGS) entry which is preliminary data.</text>
</comment>
<sequence length="81" mass="9376">MPKLAVKGSRHDFSGTTKQGFTLLCPAQAEPPPQFRQRTQLTTNKHEELIPEFIQHGVKMIKEQTQTLYHNFNINKLEFLP</sequence>